<dbReference type="PANTHER" id="PTHR11863">
    <property type="entry name" value="STEROL DESATURASE"/>
    <property type="match status" value="1"/>
</dbReference>
<evidence type="ECO:0000256" key="4">
    <source>
        <dbReference type="ARBA" id="ARBA00023136"/>
    </source>
</evidence>
<evidence type="ECO:0000259" key="6">
    <source>
        <dbReference type="Pfam" id="PF04116"/>
    </source>
</evidence>
<dbReference type="EMBL" id="JBHSPH010000007">
    <property type="protein sequence ID" value="MFC5863877.1"/>
    <property type="molecule type" value="Genomic_DNA"/>
</dbReference>
<sequence length="239" mass="27962">MIPTAIIVFATILFFVAERTFPGRELPEAPGWYVRATVLNLAQLGVVLLAGVAWNRWLQGSSLFHIPRSMPPFLAGLLGWFIGTFLFYWWHRARHHFDLFWRVFHQVHHSPTRIEMLTSFYKHPVEIIADSILASLLMFCLMGASPEAAAWFNAYAVIGEYFYHSNLRTPHWIGYFLQRPEHHSIHHQLDVHEFNYGDITWWDRIFGTFRDTAEFAPSCGFPNNHEQNLGRMIAFHDNY</sequence>
<evidence type="ECO:0000313" key="7">
    <source>
        <dbReference type="EMBL" id="MFC5863877.1"/>
    </source>
</evidence>
<proteinExistence type="predicted"/>
<name>A0ABW1EKR2_9BACT</name>
<dbReference type="EC" id="1.-.-.-" evidence="7"/>
<accession>A0ABW1EKR2</accession>
<feature type="domain" description="Fatty acid hydroxylase" evidence="6">
    <location>
        <begin position="77"/>
        <end position="208"/>
    </location>
</feature>
<evidence type="ECO:0000256" key="5">
    <source>
        <dbReference type="SAM" id="Phobius"/>
    </source>
</evidence>
<evidence type="ECO:0000256" key="3">
    <source>
        <dbReference type="ARBA" id="ARBA00022989"/>
    </source>
</evidence>
<comment type="caution">
    <text evidence="7">The sequence shown here is derived from an EMBL/GenBank/DDBJ whole genome shotgun (WGS) entry which is preliminary data.</text>
</comment>
<keyword evidence="8" id="KW-1185">Reference proteome</keyword>
<evidence type="ECO:0000256" key="2">
    <source>
        <dbReference type="ARBA" id="ARBA00022692"/>
    </source>
</evidence>
<reference evidence="8" key="1">
    <citation type="journal article" date="2019" name="Int. J. Syst. Evol. Microbiol.">
        <title>The Global Catalogue of Microorganisms (GCM) 10K type strain sequencing project: providing services to taxonomists for standard genome sequencing and annotation.</title>
        <authorList>
            <consortium name="The Broad Institute Genomics Platform"/>
            <consortium name="The Broad Institute Genome Sequencing Center for Infectious Disease"/>
            <person name="Wu L."/>
            <person name="Ma J."/>
        </authorList>
    </citation>
    <scope>NUCLEOTIDE SEQUENCE [LARGE SCALE GENOMIC DNA]</scope>
    <source>
        <strain evidence="8">JCM 4087</strain>
    </source>
</reference>
<keyword evidence="2 5" id="KW-0812">Transmembrane</keyword>
<keyword evidence="7" id="KW-0560">Oxidoreductase</keyword>
<feature type="transmembrane region" description="Helical" evidence="5">
    <location>
        <begin position="73"/>
        <end position="91"/>
    </location>
</feature>
<evidence type="ECO:0000313" key="8">
    <source>
        <dbReference type="Proteomes" id="UP001596091"/>
    </source>
</evidence>
<dbReference type="Pfam" id="PF04116">
    <property type="entry name" value="FA_hydroxylase"/>
    <property type="match status" value="1"/>
</dbReference>
<evidence type="ECO:0000256" key="1">
    <source>
        <dbReference type="ARBA" id="ARBA00004370"/>
    </source>
</evidence>
<keyword evidence="4 5" id="KW-0472">Membrane</keyword>
<dbReference type="GO" id="GO:0016491">
    <property type="term" value="F:oxidoreductase activity"/>
    <property type="evidence" value="ECO:0007669"/>
    <property type="project" value="UniProtKB-KW"/>
</dbReference>
<dbReference type="RefSeq" id="WP_263342226.1">
    <property type="nucleotide sequence ID" value="NZ_JAGSYH010000010.1"/>
</dbReference>
<feature type="transmembrane region" description="Helical" evidence="5">
    <location>
        <begin position="32"/>
        <end position="52"/>
    </location>
</feature>
<keyword evidence="3 5" id="KW-1133">Transmembrane helix</keyword>
<comment type="subcellular location">
    <subcellularLocation>
        <location evidence="1">Membrane</location>
    </subcellularLocation>
</comment>
<protein>
    <submittedName>
        <fullName evidence="7">Sterol desaturase family protein</fullName>
        <ecNumber evidence="7">1.-.-.-</ecNumber>
    </submittedName>
</protein>
<dbReference type="InterPro" id="IPR006694">
    <property type="entry name" value="Fatty_acid_hydroxylase"/>
</dbReference>
<dbReference type="Proteomes" id="UP001596091">
    <property type="component" value="Unassembled WGS sequence"/>
</dbReference>
<dbReference type="InterPro" id="IPR050307">
    <property type="entry name" value="Sterol_Desaturase_Related"/>
</dbReference>
<organism evidence="7 8">
    <name type="scientific">Acidicapsa dinghuensis</name>
    <dbReference type="NCBI Taxonomy" id="2218256"/>
    <lineage>
        <taxon>Bacteria</taxon>
        <taxon>Pseudomonadati</taxon>
        <taxon>Acidobacteriota</taxon>
        <taxon>Terriglobia</taxon>
        <taxon>Terriglobales</taxon>
        <taxon>Acidobacteriaceae</taxon>
        <taxon>Acidicapsa</taxon>
    </lineage>
</organism>
<gene>
    <name evidence="7" type="ORF">ACFPT7_16330</name>
</gene>